<protein>
    <submittedName>
        <fullName evidence="1">Uncharacterized protein</fullName>
    </submittedName>
</protein>
<dbReference type="EMBL" id="KY290955">
    <property type="protein sequence ID" value="APU01559.1"/>
    <property type="molecule type" value="Genomic_DNA"/>
</dbReference>
<organism evidence="1 2">
    <name type="scientific">Aeromonas phage 65.2</name>
    <dbReference type="NCBI Taxonomy" id="1932896"/>
    <lineage>
        <taxon>Viruses</taxon>
        <taxon>Duplodnaviria</taxon>
        <taxon>Heunggongvirae</taxon>
        <taxon>Uroviricota</taxon>
        <taxon>Caudoviricetes</taxon>
        <taxon>Pantevenvirales</taxon>
        <taxon>Straboviridae</taxon>
        <taxon>Emmerichvirinae</taxon>
        <taxon>Ishigurovirus</taxon>
        <taxon>Ishigurovirus osborne</taxon>
    </lineage>
</organism>
<reference evidence="1 2" key="1">
    <citation type="journal article" date="2017" name="Sci. Rep.">
        <title>Characterization and diversity of phages infecting Aeromonas salmonicida subsp. salmonicida.</title>
        <authorList>
            <person name="Vincent A.T."/>
            <person name="Paquet V.E."/>
            <person name="Bernatchez A."/>
            <person name="Tremblay D.M."/>
            <person name="Moineau S."/>
            <person name="Charette S.J."/>
        </authorList>
    </citation>
    <scope>NUCLEOTIDE SEQUENCE [LARGE SCALE GENOMIC DNA]</scope>
</reference>
<accession>A0A219YC44</accession>
<sequence>MNIEHAFEIRNIILNMKDRIDAMVIENILRGEYDRLENAKSIAEDDIKFLKDTD</sequence>
<proteinExistence type="predicted"/>
<dbReference type="Proteomes" id="UP000225215">
    <property type="component" value="Segment"/>
</dbReference>
<evidence type="ECO:0000313" key="1">
    <source>
        <dbReference type="EMBL" id="APU01559.1"/>
    </source>
</evidence>
<evidence type="ECO:0000313" key="2">
    <source>
        <dbReference type="Proteomes" id="UP000225215"/>
    </source>
</evidence>
<name>A0A219YC44_9CAUD</name>